<dbReference type="Pfam" id="PF00512">
    <property type="entry name" value="HisKA"/>
    <property type="match status" value="1"/>
</dbReference>
<dbReference type="GO" id="GO:0005524">
    <property type="term" value="F:ATP binding"/>
    <property type="evidence" value="ECO:0007669"/>
    <property type="project" value="UniProtKB-KW"/>
</dbReference>
<keyword evidence="9" id="KW-0175">Coiled coil</keyword>
<keyword evidence="7" id="KW-0067">ATP-binding</keyword>
<evidence type="ECO:0000256" key="9">
    <source>
        <dbReference type="SAM" id="Coils"/>
    </source>
</evidence>
<dbReference type="EC" id="2.7.13.3" evidence="2"/>
<evidence type="ECO:0000256" key="7">
    <source>
        <dbReference type="ARBA" id="ARBA00022840"/>
    </source>
</evidence>
<protein>
    <recommendedName>
        <fullName evidence="2">histidine kinase</fullName>
        <ecNumber evidence="2">2.7.13.3</ecNumber>
    </recommendedName>
</protein>
<evidence type="ECO:0000256" key="8">
    <source>
        <dbReference type="ARBA" id="ARBA00023012"/>
    </source>
</evidence>
<evidence type="ECO:0000256" key="1">
    <source>
        <dbReference type="ARBA" id="ARBA00000085"/>
    </source>
</evidence>
<dbReference type="InterPro" id="IPR005467">
    <property type="entry name" value="His_kinase_dom"/>
</dbReference>
<organism evidence="12 13">
    <name type="scientific">Thiohalomonas denitrificans</name>
    <dbReference type="NCBI Taxonomy" id="415747"/>
    <lineage>
        <taxon>Bacteria</taxon>
        <taxon>Pseudomonadati</taxon>
        <taxon>Pseudomonadota</taxon>
        <taxon>Gammaproteobacteria</taxon>
        <taxon>Thiohalomonadales</taxon>
        <taxon>Thiohalomonadaceae</taxon>
        <taxon>Thiohalomonas</taxon>
    </lineage>
</organism>
<keyword evidence="3" id="KW-0597">Phosphoprotein</keyword>
<dbReference type="InterPro" id="IPR036890">
    <property type="entry name" value="HATPase_C_sf"/>
</dbReference>
<accession>A0A1G5QM01</accession>
<dbReference type="PANTHER" id="PTHR43065:SF10">
    <property type="entry name" value="PEROXIDE STRESS-ACTIVATED HISTIDINE KINASE MAK3"/>
    <property type="match status" value="1"/>
</dbReference>
<evidence type="ECO:0000256" key="6">
    <source>
        <dbReference type="ARBA" id="ARBA00022777"/>
    </source>
</evidence>
<dbReference type="SUPFAM" id="SSF53850">
    <property type="entry name" value="Periplasmic binding protein-like II"/>
    <property type="match status" value="1"/>
</dbReference>
<dbReference type="Gene3D" id="3.30.565.10">
    <property type="entry name" value="Histidine kinase-like ATPase, C-terminal domain"/>
    <property type="match status" value="1"/>
</dbReference>
<keyword evidence="5" id="KW-0547">Nucleotide-binding</keyword>
<evidence type="ECO:0000256" key="10">
    <source>
        <dbReference type="SAM" id="SignalP"/>
    </source>
</evidence>
<dbReference type="STRING" id="415747.SAMN03097708_02330"/>
<keyword evidence="8" id="KW-0902">Two-component regulatory system</keyword>
<keyword evidence="10" id="KW-0732">Signal</keyword>
<dbReference type="InterPro" id="IPR003594">
    <property type="entry name" value="HATPase_dom"/>
</dbReference>
<dbReference type="Proteomes" id="UP000199648">
    <property type="component" value="Unassembled WGS sequence"/>
</dbReference>
<dbReference type="InterPro" id="IPR003661">
    <property type="entry name" value="HisK_dim/P_dom"/>
</dbReference>
<evidence type="ECO:0000259" key="11">
    <source>
        <dbReference type="PROSITE" id="PS50109"/>
    </source>
</evidence>
<dbReference type="SMART" id="SM00387">
    <property type="entry name" value="HATPase_c"/>
    <property type="match status" value="1"/>
</dbReference>
<name>A0A1G5QM01_9GAMM</name>
<dbReference type="PANTHER" id="PTHR43065">
    <property type="entry name" value="SENSOR HISTIDINE KINASE"/>
    <property type="match status" value="1"/>
</dbReference>
<dbReference type="PRINTS" id="PR00344">
    <property type="entry name" value="BCTRLSENSOR"/>
</dbReference>
<dbReference type="AlphaFoldDB" id="A0A1G5QM01"/>
<sequence>MKNRANFIRVGLLTLLFASSLAAADVRIGVLNYRGAEQVMETWGGTVEYLRRALPDREFRLLPLDFVALDAALSAGELDFVLTNPGNYVQLEAAYGISRIATVESSITDDPNYSIGSAVVVRRDNQALQELDDLKDHSLLAVDRGAFGGYQVAEASLRAAGVEPGDLRLRFIGFPMDRVAHAVAAGEADAGILRACLLERMVVEGQLPPGELRVLAPQNHYGFRCTASTPLYPDWPFAKARDTSRELAKRVTQALFALESDEAPAAFTGWTIPVDYQPVHDLFRRLELPPYSRDSQMTPVEMVRRYWPWLLGLLLSAVWMVWHTARVEQQVRVRTAQLSAANERLKQAMQEQAAAERVIRQREAELAHAARVNTVGELAAGMAHEVNQPLAAIGNYAEGCLVRLRQQEAAPELIDALREIDTQAARAGAIVHRLRSFLRKEEPRPVPIDLNDAVIEAVSLFAPEAHRHHVALRTVLAPSLPRVCGESIQLEQVVLNLMRNALEVLEEAECERREIEVISARVADGVRVTVMDSGPGLSEEARQHLFEPFFTTKPQGMGLGLSISRSIIEAHGGGLAVADAPNGGAALEFTLPVAKDDHEL</sequence>
<reference evidence="12 13" key="1">
    <citation type="submission" date="2016-10" db="EMBL/GenBank/DDBJ databases">
        <authorList>
            <person name="de Groot N.N."/>
        </authorList>
    </citation>
    <scope>NUCLEOTIDE SEQUENCE [LARGE SCALE GENOMIC DNA]</scope>
    <source>
        <strain evidence="12 13">HLD2</strain>
    </source>
</reference>
<feature type="domain" description="Histidine kinase" evidence="11">
    <location>
        <begin position="381"/>
        <end position="595"/>
    </location>
</feature>
<keyword evidence="4" id="KW-0808">Transferase</keyword>
<comment type="catalytic activity">
    <reaction evidence="1">
        <text>ATP + protein L-histidine = ADP + protein N-phospho-L-histidine.</text>
        <dbReference type="EC" id="2.7.13.3"/>
    </reaction>
</comment>
<evidence type="ECO:0000256" key="2">
    <source>
        <dbReference type="ARBA" id="ARBA00012438"/>
    </source>
</evidence>
<dbReference type="OrthoDB" id="9792854at2"/>
<dbReference type="PROSITE" id="PS50109">
    <property type="entry name" value="HIS_KIN"/>
    <property type="match status" value="1"/>
</dbReference>
<feature type="coiled-coil region" evidence="9">
    <location>
        <begin position="338"/>
        <end position="365"/>
    </location>
</feature>
<dbReference type="RefSeq" id="WP_092997178.1">
    <property type="nucleotide sequence ID" value="NZ_FMWD01000007.1"/>
</dbReference>
<dbReference type="EMBL" id="FMWD01000007">
    <property type="protein sequence ID" value="SCZ62752.1"/>
    <property type="molecule type" value="Genomic_DNA"/>
</dbReference>
<evidence type="ECO:0000313" key="13">
    <source>
        <dbReference type="Proteomes" id="UP000199648"/>
    </source>
</evidence>
<dbReference type="InterPro" id="IPR004358">
    <property type="entry name" value="Sig_transdc_His_kin-like_C"/>
</dbReference>
<dbReference type="SMART" id="SM00388">
    <property type="entry name" value="HisKA"/>
    <property type="match status" value="1"/>
</dbReference>
<evidence type="ECO:0000256" key="3">
    <source>
        <dbReference type="ARBA" id="ARBA00022553"/>
    </source>
</evidence>
<dbReference type="CDD" id="cd00082">
    <property type="entry name" value="HisKA"/>
    <property type="match status" value="1"/>
</dbReference>
<feature type="chain" id="PRO_5011579765" description="histidine kinase" evidence="10">
    <location>
        <begin position="25"/>
        <end position="600"/>
    </location>
</feature>
<dbReference type="Pfam" id="PF02518">
    <property type="entry name" value="HATPase_c"/>
    <property type="match status" value="1"/>
</dbReference>
<dbReference type="SUPFAM" id="SSF47384">
    <property type="entry name" value="Homodimeric domain of signal transducing histidine kinase"/>
    <property type="match status" value="1"/>
</dbReference>
<dbReference type="Gene3D" id="3.40.190.10">
    <property type="entry name" value="Periplasmic binding protein-like II"/>
    <property type="match status" value="2"/>
</dbReference>
<dbReference type="Gene3D" id="1.10.287.130">
    <property type="match status" value="1"/>
</dbReference>
<gene>
    <name evidence="12" type="ORF">SAMN03097708_02330</name>
</gene>
<keyword evidence="6 12" id="KW-0418">Kinase</keyword>
<proteinExistence type="predicted"/>
<dbReference type="SUPFAM" id="SSF55874">
    <property type="entry name" value="ATPase domain of HSP90 chaperone/DNA topoisomerase II/histidine kinase"/>
    <property type="match status" value="1"/>
</dbReference>
<dbReference type="InterPro" id="IPR036097">
    <property type="entry name" value="HisK_dim/P_sf"/>
</dbReference>
<evidence type="ECO:0000256" key="5">
    <source>
        <dbReference type="ARBA" id="ARBA00022741"/>
    </source>
</evidence>
<feature type="signal peptide" evidence="10">
    <location>
        <begin position="1"/>
        <end position="24"/>
    </location>
</feature>
<evidence type="ECO:0000313" key="12">
    <source>
        <dbReference type="EMBL" id="SCZ62752.1"/>
    </source>
</evidence>
<keyword evidence="13" id="KW-1185">Reference proteome</keyword>
<dbReference type="Pfam" id="PF12974">
    <property type="entry name" value="Phosphonate-bd"/>
    <property type="match status" value="1"/>
</dbReference>
<dbReference type="GO" id="GO:0000155">
    <property type="term" value="F:phosphorelay sensor kinase activity"/>
    <property type="evidence" value="ECO:0007669"/>
    <property type="project" value="InterPro"/>
</dbReference>
<evidence type="ECO:0000256" key="4">
    <source>
        <dbReference type="ARBA" id="ARBA00022679"/>
    </source>
</evidence>